<protein>
    <submittedName>
        <fullName evidence="1">Uncharacterized protein</fullName>
    </submittedName>
</protein>
<reference evidence="1" key="1">
    <citation type="submission" date="2022-06" db="EMBL/GenBank/DDBJ databases">
        <title>Detection of beta-lactamases in bacteria of animal origin.</title>
        <authorList>
            <person name="Mlynarcik P."/>
            <person name="Zdarska V."/>
            <person name="Chudobova H."/>
            <person name="Prochazkova P."/>
            <person name="Hricova K."/>
            <person name="Mezerova K."/>
            <person name="Bardon J."/>
            <person name="Dolejska M."/>
            <person name="Sukkar I."/>
            <person name="Kolar M."/>
        </authorList>
    </citation>
    <scope>NUCLEOTIDE SEQUENCE</scope>
    <source>
        <strain evidence="1">S 300-3</strain>
    </source>
</reference>
<name>A0AA41WP43_9GAMM</name>
<dbReference type="EMBL" id="JAMYBS010000067">
    <property type="protein sequence ID" value="MCO7547038.1"/>
    <property type="molecule type" value="Genomic_DNA"/>
</dbReference>
<dbReference type="AlphaFoldDB" id="A0AA41WP43"/>
<sequence length="59" mass="6795">PDRFRQANHSSLIGVAETGATIDFYGCLFVPRGTWRNLFIASLHEAEWFNQFLEFRSSS</sequence>
<proteinExistence type="predicted"/>
<organism evidence="1 2">
    <name type="scientific">Stutzerimonas nitrititolerans</name>
    <dbReference type="NCBI Taxonomy" id="2482751"/>
    <lineage>
        <taxon>Bacteria</taxon>
        <taxon>Pseudomonadati</taxon>
        <taxon>Pseudomonadota</taxon>
        <taxon>Gammaproteobacteria</taxon>
        <taxon>Pseudomonadales</taxon>
        <taxon>Pseudomonadaceae</taxon>
        <taxon>Stutzerimonas</taxon>
    </lineage>
</organism>
<gene>
    <name evidence="1" type="ORF">NJF43_20060</name>
</gene>
<dbReference type="Proteomes" id="UP001165292">
    <property type="component" value="Unassembled WGS sequence"/>
</dbReference>
<feature type="non-terminal residue" evidence="1">
    <location>
        <position position="1"/>
    </location>
</feature>
<evidence type="ECO:0000313" key="1">
    <source>
        <dbReference type="EMBL" id="MCO7547038.1"/>
    </source>
</evidence>
<accession>A0AA41WP43</accession>
<comment type="caution">
    <text evidence="1">The sequence shown here is derived from an EMBL/GenBank/DDBJ whole genome shotgun (WGS) entry which is preliminary data.</text>
</comment>
<dbReference type="RefSeq" id="WP_253165173.1">
    <property type="nucleotide sequence ID" value="NZ_JAMYBS010000067.1"/>
</dbReference>
<evidence type="ECO:0000313" key="2">
    <source>
        <dbReference type="Proteomes" id="UP001165292"/>
    </source>
</evidence>